<name>A0A9Q1CK53_HOLLE</name>
<keyword evidence="3" id="KW-1185">Reference proteome</keyword>
<protein>
    <submittedName>
        <fullName evidence="2">N-lysine methyltransferase KMT5A-A</fullName>
    </submittedName>
</protein>
<feature type="domain" description="SET" evidence="1">
    <location>
        <begin position="23"/>
        <end position="144"/>
    </location>
</feature>
<evidence type="ECO:0000313" key="2">
    <source>
        <dbReference type="EMBL" id="KAJ8046431.1"/>
    </source>
</evidence>
<evidence type="ECO:0000313" key="3">
    <source>
        <dbReference type="Proteomes" id="UP001152320"/>
    </source>
</evidence>
<dbReference type="Proteomes" id="UP001152320">
    <property type="component" value="Chromosome 2"/>
</dbReference>
<comment type="caution">
    <text evidence="2">The sequence shown here is derived from an EMBL/GenBank/DDBJ whole genome shotgun (WGS) entry which is preliminary data.</text>
</comment>
<dbReference type="GO" id="GO:0043516">
    <property type="term" value="P:regulation of DNA damage response, signal transduction by p53 class mediator"/>
    <property type="evidence" value="ECO:0007669"/>
    <property type="project" value="TreeGrafter"/>
</dbReference>
<dbReference type="InterPro" id="IPR046341">
    <property type="entry name" value="SET_dom_sf"/>
</dbReference>
<keyword evidence="2" id="KW-0489">Methyltransferase</keyword>
<reference evidence="2" key="1">
    <citation type="submission" date="2021-10" db="EMBL/GenBank/DDBJ databases">
        <title>Tropical sea cucumber genome reveals ecological adaptation and Cuvierian tubules defense mechanism.</title>
        <authorList>
            <person name="Chen T."/>
        </authorList>
    </citation>
    <scope>NUCLEOTIDE SEQUENCE</scope>
    <source>
        <strain evidence="2">Nanhai2018</strain>
        <tissue evidence="2">Muscle</tissue>
    </source>
</reference>
<dbReference type="OrthoDB" id="16287at2759"/>
<organism evidence="2 3">
    <name type="scientific">Holothuria leucospilota</name>
    <name type="common">Black long sea cucumber</name>
    <name type="synonym">Mertensiothuria leucospilota</name>
    <dbReference type="NCBI Taxonomy" id="206669"/>
    <lineage>
        <taxon>Eukaryota</taxon>
        <taxon>Metazoa</taxon>
        <taxon>Echinodermata</taxon>
        <taxon>Eleutherozoa</taxon>
        <taxon>Echinozoa</taxon>
        <taxon>Holothuroidea</taxon>
        <taxon>Aspidochirotacea</taxon>
        <taxon>Aspidochirotida</taxon>
        <taxon>Holothuriidae</taxon>
        <taxon>Holothuria</taxon>
    </lineage>
</organism>
<gene>
    <name evidence="2" type="ORF">HOLleu_05100</name>
</gene>
<dbReference type="PANTHER" id="PTHR46167:SF1">
    <property type="entry name" value="N-LYSINE METHYLTRANSFERASE KMT5A"/>
    <property type="match status" value="1"/>
</dbReference>
<evidence type="ECO:0000259" key="1">
    <source>
        <dbReference type="PROSITE" id="PS50280"/>
    </source>
</evidence>
<dbReference type="Pfam" id="PF00856">
    <property type="entry name" value="SET"/>
    <property type="match status" value="1"/>
</dbReference>
<dbReference type="InterPro" id="IPR001214">
    <property type="entry name" value="SET_dom"/>
</dbReference>
<dbReference type="GO" id="GO:0042799">
    <property type="term" value="F:histone H4K20 methyltransferase activity"/>
    <property type="evidence" value="ECO:0007669"/>
    <property type="project" value="TreeGrafter"/>
</dbReference>
<sequence>MRSRRVKPEKVAQEYVKAQKDRTGFYVKDVPPKGRGVFADTKFFKGDFLLQYCGKLCSWETGDKLEGEQSSGFRFFFKFKGQGFCIDATEEPVTGPSFGRLVNHGEKEEVNIKLSVIDVEGNPSLCLFALCDINQDEELLYDYGVDNLPWKKKVCVVA</sequence>
<proteinExistence type="predicted"/>
<dbReference type="GO" id="GO:0005700">
    <property type="term" value="C:polytene chromosome"/>
    <property type="evidence" value="ECO:0007669"/>
    <property type="project" value="TreeGrafter"/>
</dbReference>
<dbReference type="PANTHER" id="PTHR46167">
    <property type="entry name" value="N-LYSINE METHYLTRANSFERASE KMT5A"/>
    <property type="match status" value="1"/>
</dbReference>
<dbReference type="GO" id="GO:0006357">
    <property type="term" value="P:regulation of transcription by RNA polymerase II"/>
    <property type="evidence" value="ECO:0007669"/>
    <property type="project" value="TreeGrafter"/>
</dbReference>
<keyword evidence="2" id="KW-0808">Transferase</keyword>
<dbReference type="PROSITE" id="PS50280">
    <property type="entry name" value="SET"/>
    <property type="match status" value="1"/>
</dbReference>
<dbReference type="Gene3D" id="2.170.270.10">
    <property type="entry name" value="SET domain"/>
    <property type="match status" value="1"/>
</dbReference>
<accession>A0A9Q1CK53</accession>
<dbReference type="GO" id="GO:0005634">
    <property type="term" value="C:nucleus"/>
    <property type="evidence" value="ECO:0007669"/>
    <property type="project" value="TreeGrafter"/>
</dbReference>
<dbReference type="GO" id="GO:0032259">
    <property type="term" value="P:methylation"/>
    <property type="evidence" value="ECO:0007669"/>
    <property type="project" value="UniProtKB-KW"/>
</dbReference>
<dbReference type="SUPFAM" id="SSF82199">
    <property type="entry name" value="SET domain"/>
    <property type="match status" value="1"/>
</dbReference>
<dbReference type="EMBL" id="JAIZAY010000002">
    <property type="protein sequence ID" value="KAJ8046431.1"/>
    <property type="molecule type" value="Genomic_DNA"/>
</dbReference>
<dbReference type="AlphaFoldDB" id="A0A9Q1CK53"/>
<dbReference type="InterPro" id="IPR051760">
    <property type="entry name" value="KMT5A"/>
</dbReference>
<dbReference type="SMART" id="SM00317">
    <property type="entry name" value="SET"/>
    <property type="match status" value="1"/>
</dbReference>